<name>A0ABU0GXS1_9BACL</name>
<dbReference type="EMBL" id="JAUSWB010000007">
    <property type="protein sequence ID" value="MDQ0430169.1"/>
    <property type="molecule type" value="Genomic_DNA"/>
</dbReference>
<evidence type="ECO:0000256" key="1">
    <source>
        <dbReference type="SAM" id="Phobius"/>
    </source>
</evidence>
<evidence type="ECO:0008006" key="4">
    <source>
        <dbReference type="Google" id="ProtNLM"/>
    </source>
</evidence>
<dbReference type="Proteomes" id="UP001241988">
    <property type="component" value="Unassembled WGS sequence"/>
</dbReference>
<feature type="transmembrane region" description="Helical" evidence="1">
    <location>
        <begin position="6"/>
        <end position="22"/>
    </location>
</feature>
<accession>A0ABU0GXS1</accession>
<keyword evidence="1" id="KW-0472">Membrane</keyword>
<gene>
    <name evidence="2" type="ORF">QOZ98_003005</name>
</gene>
<keyword evidence="1" id="KW-0812">Transmembrane</keyword>
<feature type="transmembrane region" description="Helical" evidence="1">
    <location>
        <begin position="34"/>
        <end position="54"/>
    </location>
</feature>
<dbReference type="RefSeq" id="WP_308788149.1">
    <property type="nucleotide sequence ID" value="NZ_JAUSWB010000007.1"/>
</dbReference>
<proteinExistence type="predicted"/>
<keyword evidence="3" id="KW-1185">Reference proteome</keyword>
<evidence type="ECO:0000313" key="2">
    <source>
        <dbReference type="EMBL" id="MDQ0430169.1"/>
    </source>
</evidence>
<keyword evidence="1" id="KW-1133">Transmembrane helix</keyword>
<evidence type="ECO:0000313" key="3">
    <source>
        <dbReference type="Proteomes" id="UP001241988"/>
    </source>
</evidence>
<organism evidence="2 3">
    <name type="scientific">Planomicrobium stackebrandtii</name>
    <dbReference type="NCBI Taxonomy" id="253160"/>
    <lineage>
        <taxon>Bacteria</taxon>
        <taxon>Bacillati</taxon>
        <taxon>Bacillota</taxon>
        <taxon>Bacilli</taxon>
        <taxon>Bacillales</taxon>
        <taxon>Caryophanaceae</taxon>
        <taxon>Planomicrobium</taxon>
    </lineage>
</organism>
<comment type="caution">
    <text evidence="2">The sequence shown here is derived from an EMBL/GenBank/DDBJ whole genome shotgun (WGS) entry which is preliminary data.</text>
</comment>
<protein>
    <recommendedName>
        <fullName evidence="4">DUF3953 domain-containing protein</fullName>
    </recommendedName>
</protein>
<reference evidence="2 3" key="1">
    <citation type="submission" date="2023-07" db="EMBL/GenBank/DDBJ databases">
        <title>Genomic Encyclopedia of Type Strains, Phase IV (KMG-IV): sequencing the most valuable type-strain genomes for metagenomic binning, comparative biology and taxonomic classification.</title>
        <authorList>
            <person name="Goeker M."/>
        </authorList>
    </citation>
    <scope>NUCLEOTIDE SEQUENCE [LARGE SCALE GENOMIC DNA]</scope>
    <source>
        <strain evidence="2 3">DSM 16419</strain>
    </source>
</reference>
<sequence length="64" mass="7204">MGFWYFLILLVGLVFLFIGLFKKKHYSSVRKLNLVVTGLICTSFALFMFSPGSAEVVADLLNLN</sequence>